<sequence length="311" mass="34957">MNAGKQVPNGQRGGGTVKTRTLNGQKLAPYLFILPFILSFLIFFSYPLVNAVLMSFQRVLPGDVAFIGLDNYKRLLNPDFYKALLNSTRYTFWTLLVLIPLPLLLAVFLNAKLMRARNFFRASLFIPALTSIVVAGIIFRLIFSELDGAIMNSFISWFGFDSQKWLLSPSLSMLALVVLATWRWAGINILYFLSALQSIPRELYESADIDGAGTIGKFWKITIPLLRPITIYVFTITIYGGYAMFTESFMLWGSRGSPQNIGLTMVGYIYQQGFQYFDLGFGSTIGITLLGITLLVSMLQLNVLGFFKKED</sequence>
<evidence type="ECO:0000256" key="2">
    <source>
        <dbReference type="ARBA" id="ARBA00022448"/>
    </source>
</evidence>
<comment type="caution">
    <text evidence="9">The sequence shown here is derived from an EMBL/GenBank/DDBJ whole genome shotgun (WGS) entry which is preliminary data.</text>
</comment>
<dbReference type="SUPFAM" id="SSF161098">
    <property type="entry name" value="MetI-like"/>
    <property type="match status" value="1"/>
</dbReference>
<dbReference type="PANTHER" id="PTHR43227:SF7">
    <property type="entry name" value="ARABINOOLIGOSACCHARIDES TRANSPORT SYSTEM PERMEASE PROTEIN ARAP"/>
    <property type="match status" value="1"/>
</dbReference>
<dbReference type="AlphaFoldDB" id="A0A7W5CC63"/>
<feature type="transmembrane region" description="Helical" evidence="7">
    <location>
        <begin position="27"/>
        <end position="49"/>
    </location>
</feature>
<dbReference type="Proteomes" id="UP000518605">
    <property type="component" value="Unassembled WGS sequence"/>
</dbReference>
<dbReference type="Pfam" id="PF00528">
    <property type="entry name" value="BPD_transp_1"/>
    <property type="match status" value="1"/>
</dbReference>
<dbReference type="GO" id="GO:0005886">
    <property type="term" value="C:plasma membrane"/>
    <property type="evidence" value="ECO:0007669"/>
    <property type="project" value="UniProtKB-SubCell"/>
</dbReference>
<keyword evidence="10" id="KW-1185">Reference proteome</keyword>
<gene>
    <name evidence="9" type="ORF">FHS16_004190</name>
</gene>
<feature type="domain" description="ABC transmembrane type-1" evidence="8">
    <location>
        <begin position="84"/>
        <end position="300"/>
    </location>
</feature>
<evidence type="ECO:0000256" key="6">
    <source>
        <dbReference type="ARBA" id="ARBA00023136"/>
    </source>
</evidence>
<evidence type="ECO:0000256" key="3">
    <source>
        <dbReference type="ARBA" id="ARBA00022475"/>
    </source>
</evidence>
<keyword evidence="5 7" id="KW-1133">Transmembrane helix</keyword>
<evidence type="ECO:0000256" key="7">
    <source>
        <dbReference type="RuleBase" id="RU363032"/>
    </source>
</evidence>
<dbReference type="RefSeq" id="WP_183566972.1">
    <property type="nucleotide sequence ID" value="NZ_CBCSLB010000014.1"/>
</dbReference>
<dbReference type="Gene3D" id="1.10.3720.10">
    <property type="entry name" value="MetI-like"/>
    <property type="match status" value="1"/>
</dbReference>
<protein>
    <submittedName>
        <fullName evidence="9">Arabinosaccharide transport system permease protein</fullName>
    </submittedName>
</protein>
<evidence type="ECO:0000313" key="9">
    <source>
        <dbReference type="EMBL" id="MBB3154114.1"/>
    </source>
</evidence>
<dbReference type="PANTHER" id="PTHR43227">
    <property type="entry name" value="BLL4140 PROTEIN"/>
    <property type="match status" value="1"/>
</dbReference>
<evidence type="ECO:0000256" key="1">
    <source>
        <dbReference type="ARBA" id="ARBA00004651"/>
    </source>
</evidence>
<keyword evidence="2 7" id="KW-0813">Transport</keyword>
<keyword evidence="4 7" id="KW-0812">Transmembrane</keyword>
<accession>A0A7W5CC63</accession>
<dbReference type="InterPro" id="IPR050809">
    <property type="entry name" value="UgpAE/MalFG_permease"/>
</dbReference>
<proteinExistence type="inferred from homology"/>
<organism evidence="9 10">
    <name type="scientific">Paenibacillus endophyticus</name>
    <dbReference type="NCBI Taxonomy" id="1294268"/>
    <lineage>
        <taxon>Bacteria</taxon>
        <taxon>Bacillati</taxon>
        <taxon>Bacillota</taxon>
        <taxon>Bacilli</taxon>
        <taxon>Bacillales</taxon>
        <taxon>Paenibacillaceae</taxon>
        <taxon>Paenibacillus</taxon>
    </lineage>
</organism>
<reference evidence="9 10" key="1">
    <citation type="submission" date="2020-08" db="EMBL/GenBank/DDBJ databases">
        <title>Genomic Encyclopedia of Type Strains, Phase III (KMG-III): the genomes of soil and plant-associated and newly described type strains.</title>
        <authorList>
            <person name="Whitman W."/>
        </authorList>
    </citation>
    <scope>NUCLEOTIDE SEQUENCE [LARGE SCALE GENOMIC DNA]</scope>
    <source>
        <strain evidence="9 10">CECT 8234</strain>
    </source>
</reference>
<dbReference type="GO" id="GO:0055085">
    <property type="term" value="P:transmembrane transport"/>
    <property type="evidence" value="ECO:0007669"/>
    <property type="project" value="InterPro"/>
</dbReference>
<evidence type="ECO:0000259" key="8">
    <source>
        <dbReference type="PROSITE" id="PS50928"/>
    </source>
</evidence>
<keyword evidence="6 7" id="KW-0472">Membrane</keyword>
<comment type="similarity">
    <text evidence="7">Belongs to the binding-protein-dependent transport system permease family.</text>
</comment>
<comment type="subcellular location">
    <subcellularLocation>
        <location evidence="1 7">Cell membrane</location>
        <topology evidence="1 7">Multi-pass membrane protein</topology>
    </subcellularLocation>
</comment>
<feature type="transmembrane region" description="Helical" evidence="7">
    <location>
        <begin position="225"/>
        <end position="245"/>
    </location>
</feature>
<feature type="transmembrane region" description="Helical" evidence="7">
    <location>
        <begin position="171"/>
        <end position="193"/>
    </location>
</feature>
<keyword evidence="3" id="KW-1003">Cell membrane</keyword>
<dbReference type="CDD" id="cd06261">
    <property type="entry name" value="TM_PBP2"/>
    <property type="match status" value="1"/>
</dbReference>
<dbReference type="PROSITE" id="PS50928">
    <property type="entry name" value="ABC_TM1"/>
    <property type="match status" value="1"/>
</dbReference>
<feature type="transmembrane region" description="Helical" evidence="7">
    <location>
        <begin position="285"/>
        <end position="307"/>
    </location>
</feature>
<evidence type="ECO:0000256" key="4">
    <source>
        <dbReference type="ARBA" id="ARBA00022692"/>
    </source>
</evidence>
<name>A0A7W5CC63_9BACL</name>
<dbReference type="EMBL" id="JACHXW010000014">
    <property type="protein sequence ID" value="MBB3154114.1"/>
    <property type="molecule type" value="Genomic_DNA"/>
</dbReference>
<feature type="transmembrane region" description="Helical" evidence="7">
    <location>
        <begin position="90"/>
        <end position="111"/>
    </location>
</feature>
<dbReference type="InterPro" id="IPR000515">
    <property type="entry name" value="MetI-like"/>
</dbReference>
<evidence type="ECO:0000313" key="10">
    <source>
        <dbReference type="Proteomes" id="UP000518605"/>
    </source>
</evidence>
<feature type="transmembrane region" description="Helical" evidence="7">
    <location>
        <begin position="123"/>
        <end position="143"/>
    </location>
</feature>
<dbReference type="InterPro" id="IPR035906">
    <property type="entry name" value="MetI-like_sf"/>
</dbReference>
<evidence type="ECO:0000256" key="5">
    <source>
        <dbReference type="ARBA" id="ARBA00022989"/>
    </source>
</evidence>